<dbReference type="InterPro" id="IPR000888">
    <property type="entry name" value="RmlC-like"/>
</dbReference>
<dbReference type="InterPro" id="IPR011051">
    <property type="entry name" value="RmlC_Cupin_sf"/>
</dbReference>
<dbReference type="EC" id="5.1.3.13" evidence="3"/>
<name>A0A5R8KF49_9BACT</name>
<organism evidence="9 10">
    <name type="scientific">Phragmitibacter flavus</name>
    <dbReference type="NCBI Taxonomy" id="2576071"/>
    <lineage>
        <taxon>Bacteria</taxon>
        <taxon>Pseudomonadati</taxon>
        <taxon>Verrucomicrobiota</taxon>
        <taxon>Verrucomicrobiia</taxon>
        <taxon>Verrucomicrobiales</taxon>
        <taxon>Verrucomicrobiaceae</taxon>
        <taxon>Phragmitibacter</taxon>
    </lineage>
</organism>
<evidence type="ECO:0000256" key="7">
    <source>
        <dbReference type="ARBA" id="ARBA00033311"/>
    </source>
</evidence>
<comment type="function">
    <text evidence="2">Catalyzes the epimerization of the C3' and C5'positions of dTDP-6-deoxy-D-xylo-4-hexulose, forming dTDP-6-deoxy-L-lyxo-4-hexulose.</text>
</comment>
<evidence type="ECO:0000256" key="6">
    <source>
        <dbReference type="ARBA" id="ARBA00031424"/>
    </source>
</evidence>
<dbReference type="GO" id="GO:0000271">
    <property type="term" value="P:polysaccharide biosynthetic process"/>
    <property type="evidence" value="ECO:0007669"/>
    <property type="project" value="TreeGrafter"/>
</dbReference>
<dbReference type="EMBL" id="VAUV01000007">
    <property type="protein sequence ID" value="TLD70918.1"/>
    <property type="molecule type" value="Genomic_DNA"/>
</dbReference>
<evidence type="ECO:0000256" key="8">
    <source>
        <dbReference type="PIRSR" id="PIRSR600888-3"/>
    </source>
</evidence>
<accession>A0A5R8KF49</accession>
<sequence length="150" mass="17778">MRFRSAVTHFDDRGSVCELFDERWSWHDEPLVFSYMFTLRPNKVKGWGKHMLHEDRYFVMFGEMEVVMYDTREDSPTKGLLARVHLSEWERRLMCIPIGVWHANFNPGTKDAVIVNFPTQPYDHGNPDKFRLPLDTDQIPYQFPPGVNGW</sequence>
<keyword evidence="10" id="KW-1185">Reference proteome</keyword>
<comment type="caution">
    <text evidence="9">The sequence shown here is derived from an EMBL/GenBank/DDBJ whole genome shotgun (WGS) entry which is preliminary data.</text>
</comment>
<dbReference type="Proteomes" id="UP000306196">
    <property type="component" value="Unassembled WGS sequence"/>
</dbReference>
<dbReference type="PANTHER" id="PTHR21047">
    <property type="entry name" value="DTDP-6-DEOXY-D-GLUCOSE-3,5 EPIMERASE"/>
    <property type="match status" value="1"/>
</dbReference>
<dbReference type="InterPro" id="IPR014710">
    <property type="entry name" value="RmlC-like_jellyroll"/>
</dbReference>
<dbReference type="OrthoDB" id="9801056at2"/>
<evidence type="ECO:0000256" key="5">
    <source>
        <dbReference type="ARBA" id="ARBA00029758"/>
    </source>
</evidence>
<evidence type="ECO:0000256" key="2">
    <source>
        <dbReference type="ARBA" id="ARBA00001997"/>
    </source>
</evidence>
<dbReference type="PANTHER" id="PTHR21047:SF2">
    <property type="entry name" value="THYMIDINE DIPHOSPHO-4-KETO-RHAMNOSE 3,5-EPIMERASE"/>
    <property type="match status" value="1"/>
</dbReference>
<dbReference type="Gene3D" id="2.60.120.10">
    <property type="entry name" value="Jelly Rolls"/>
    <property type="match status" value="1"/>
</dbReference>
<reference evidence="9 10" key="1">
    <citation type="submission" date="2019-05" db="EMBL/GenBank/DDBJ databases">
        <title>Verrucobacter flavum gen. nov., sp. nov. a new member of the family Verrucomicrobiaceae.</title>
        <authorList>
            <person name="Szuroczki S."/>
            <person name="Abbaszade G."/>
            <person name="Szabo A."/>
            <person name="Felfoldi T."/>
            <person name="Schumann P."/>
            <person name="Boka K."/>
            <person name="Keki Z."/>
            <person name="Toumi M."/>
            <person name="Toth E."/>
        </authorList>
    </citation>
    <scope>NUCLEOTIDE SEQUENCE [LARGE SCALE GENOMIC DNA]</scope>
    <source>
        <strain evidence="9 10">MG-N-17</strain>
    </source>
</reference>
<comment type="catalytic activity">
    <reaction evidence="1">
        <text>dTDP-4-dehydro-6-deoxy-alpha-D-glucose = dTDP-4-dehydro-beta-L-rhamnose</text>
        <dbReference type="Rhea" id="RHEA:16969"/>
        <dbReference type="ChEBI" id="CHEBI:57649"/>
        <dbReference type="ChEBI" id="CHEBI:62830"/>
        <dbReference type="EC" id="5.1.3.13"/>
    </reaction>
</comment>
<proteinExistence type="predicted"/>
<evidence type="ECO:0000256" key="4">
    <source>
        <dbReference type="ARBA" id="ARBA00019595"/>
    </source>
</evidence>
<feature type="site" description="Participates in a stacking interaction with the thymidine ring of dTDP-4-oxo-6-deoxyglucose" evidence="8">
    <location>
        <position position="122"/>
    </location>
</feature>
<dbReference type="AlphaFoldDB" id="A0A5R8KF49"/>
<evidence type="ECO:0000313" key="9">
    <source>
        <dbReference type="EMBL" id="TLD70918.1"/>
    </source>
</evidence>
<evidence type="ECO:0000256" key="3">
    <source>
        <dbReference type="ARBA" id="ARBA00012098"/>
    </source>
</evidence>
<evidence type="ECO:0000313" key="10">
    <source>
        <dbReference type="Proteomes" id="UP000306196"/>
    </source>
</evidence>
<dbReference type="GO" id="GO:0008830">
    <property type="term" value="F:dTDP-4-dehydrorhamnose 3,5-epimerase activity"/>
    <property type="evidence" value="ECO:0007669"/>
    <property type="project" value="UniProtKB-EC"/>
</dbReference>
<gene>
    <name evidence="9" type="ORF">FEM03_10165</name>
</gene>
<dbReference type="SUPFAM" id="SSF51182">
    <property type="entry name" value="RmlC-like cupins"/>
    <property type="match status" value="1"/>
</dbReference>
<protein>
    <recommendedName>
        <fullName evidence="4">dTDP-4-dehydrorhamnose 3,5-epimerase</fullName>
        <ecNumber evidence="3">5.1.3.13</ecNumber>
    </recommendedName>
    <alternativeName>
        <fullName evidence="6">Thymidine diphospho-4-keto-rhamnose 3,5-epimerase</fullName>
    </alternativeName>
    <alternativeName>
        <fullName evidence="5">dTDP-4-keto-6-deoxyglucose 3,5-epimerase</fullName>
    </alternativeName>
    <alternativeName>
        <fullName evidence="7">dTDP-6-deoxy-D-xylo-4-hexulose 3,5-epimerase</fullName>
    </alternativeName>
</protein>
<dbReference type="GO" id="GO:0005829">
    <property type="term" value="C:cytosol"/>
    <property type="evidence" value="ECO:0007669"/>
    <property type="project" value="TreeGrafter"/>
</dbReference>
<evidence type="ECO:0000256" key="1">
    <source>
        <dbReference type="ARBA" id="ARBA00001298"/>
    </source>
</evidence>